<dbReference type="Proteomes" id="UP001605989">
    <property type="component" value="Unassembled WGS sequence"/>
</dbReference>
<evidence type="ECO:0000256" key="1">
    <source>
        <dbReference type="ARBA" id="ARBA00023125"/>
    </source>
</evidence>
<dbReference type="CDD" id="cd00093">
    <property type="entry name" value="HTH_XRE"/>
    <property type="match status" value="1"/>
</dbReference>
<dbReference type="SUPFAM" id="SSF47413">
    <property type="entry name" value="lambda repressor-like DNA-binding domains"/>
    <property type="match status" value="1"/>
</dbReference>
<proteinExistence type="predicted"/>
<evidence type="ECO:0000259" key="2">
    <source>
        <dbReference type="PROSITE" id="PS50943"/>
    </source>
</evidence>
<dbReference type="PANTHER" id="PTHR46558">
    <property type="entry name" value="TRACRIPTIONAL REGULATORY PROTEIN-RELATED-RELATED"/>
    <property type="match status" value="1"/>
</dbReference>
<dbReference type="Gene3D" id="1.10.260.40">
    <property type="entry name" value="lambda repressor-like DNA-binding domains"/>
    <property type="match status" value="1"/>
</dbReference>
<dbReference type="SMART" id="SM00530">
    <property type="entry name" value="HTH_XRE"/>
    <property type="match status" value="1"/>
</dbReference>
<reference evidence="3 4" key="1">
    <citation type="submission" date="2024-10" db="EMBL/GenBank/DDBJ databases">
        <authorList>
            <person name="Sang B.-I."/>
            <person name="Prabhaharan D."/>
        </authorList>
    </citation>
    <scope>NUCLEOTIDE SEQUENCE [LARGE SCALE GENOMIC DNA]</scope>
    <source>
        <strain evidence="3 4">MH</strain>
    </source>
</reference>
<evidence type="ECO:0000313" key="3">
    <source>
        <dbReference type="EMBL" id="MFG6272862.1"/>
    </source>
</evidence>
<evidence type="ECO:0000313" key="4">
    <source>
        <dbReference type="Proteomes" id="UP001605989"/>
    </source>
</evidence>
<dbReference type="PROSITE" id="PS50943">
    <property type="entry name" value="HTH_CROC1"/>
    <property type="match status" value="1"/>
</dbReference>
<keyword evidence="1" id="KW-0238">DNA-binding</keyword>
<dbReference type="InterPro" id="IPR001387">
    <property type="entry name" value="Cro/C1-type_HTH"/>
</dbReference>
<keyword evidence="4" id="KW-1185">Reference proteome</keyword>
<comment type="caution">
    <text evidence="3">The sequence shown here is derived from an EMBL/GenBank/DDBJ whole genome shotgun (WGS) entry which is preliminary data.</text>
</comment>
<dbReference type="InterPro" id="IPR010982">
    <property type="entry name" value="Lambda_DNA-bd_dom_sf"/>
</dbReference>
<organism evidence="3 4">
    <name type="scientific">Megasphaera hexanoica</name>
    <dbReference type="NCBI Taxonomy" id="1675036"/>
    <lineage>
        <taxon>Bacteria</taxon>
        <taxon>Bacillati</taxon>
        <taxon>Bacillota</taxon>
        <taxon>Negativicutes</taxon>
        <taxon>Veillonellales</taxon>
        <taxon>Veillonellaceae</taxon>
        <taxon>Megasphaera</taxon>
    </lineage>
</organism>
<sequence length="171" mass="20044">MSFNENLKEYRERSGYTAKEFAKIIDLPYTTYISYENQGREPKYDVLIKIAAALHVSIDDLLGYDPDQPDEEIKYFNLLREYKIPMREIKANGKVLYCFDVPGTNTTIALGIKGLKKCWNEAMEEFKKETSNQFKNIFLGHLVWTYEYTDGDTRLKTDKIEQHSDSNNEQK</sequence>
<gene>
    <name evidence="3" type="ORF">ACGTZG_06625</name>
</gene>
<dbReference type="RefSeq" id="WP_162816212.1">
    <property type="nucleotide sequence ID" value="NZ_CP011940.1"/>
</dbReference>
<protein>
    <submittedName>
        <fullName evidence="3">Helix-turn-helix domain-containing protein</fullName>
    </submittedName>
</protein>
<dbReference type="PANTHER" id="PTHR46558:SF11">
    <property type="entry name" value="HTH-TYPE TRANSCRIPTIONAL REGULATOR XRE"/>
    <property type="match status" value="1"/>
</dbReference>
<name>A0ABW7DPC9_9FIRM</name>
<dbReference type="EMBL" id="JBIEKR010000005">
    <property type="protein sequence ID" value="MFG6272862.1"/>
    <property type="molecule type" value="Genomic_DNA"/>
</dbReference>
<feature type="domain" description="HTH cro/C1-type" evidence="2">
    <location>
        <begin position="7"/>
        <end position="61"/>
    </location>
</feature>
<dbReference type="Pfam" id="PF01381">
    <property type="entry name" value="HTH_3"/>
    <property type="match status" value="1"/>
</dbReference>
<accession>A0ABW7DPC9</accession>